<name>A0A927IJV5_9BURK</name>
<proteinExistence type="predicted"/>
<evidence type="ECO:0000313" key="1">
    <source>
        <dbReference type="EMBL" id="MBD8051094.1"/>
    </source>
</evidence>
<dbReference type="EMBL" id="JACYFT010000002">
    <property type="protein sequence ID" value="MBD8051094.1"/>
    <property type="molecule type" value="Genomic_DNA"/>
</dbReference>
<gene>
    <name evidence="1" type="ORF">IC609_11090</name>
</gene>
<dbReference type="Proteomes" id="UP000647424">
    <property type="component" value="Unassembled WGS sequence"/>
</dbReference>
<dbReference type="Pfam" id="PF06666">
    <property type="entry name" value="DUF1173"/>
    <property type="match status" value="1"/>
</dbReference>
<accession>A0A927IJV5</accession>
<evidence type="ECO:0000313" key="2">
    <source>
        <dbReference type="Proteomes" id="UP000647424"/>
    </source>
</evidence>
<sequence length="412" mass="46103">MKRLYRLGQRLFGAHDGDFQQVLAQAYANNQRPQCACKPAGAPAPELYVAKIASRSIYELRRMPKAGSRHASDCDHYEPPPGLSGLAQVQGHAILEDTQNDTVELKLDFALSKISGRALPTPKDTPVDSVKSDGTKLTLRGLLHYLWHAAGLDKWYPAMQGKRTYGTFYKFISQAALGKIAKSQPLADMLYVPEPHNPDREADIRSRRMLRMAQLASSSGATTRLGLLVGELYELRPAQFGHQAIFKGAMDCPFRVNDDLYKRMLKHFEAALTMWDQHLQDSHLIVIGTFTVDAAGMPLLHEVAVMNVTQNWIPFETIYEKSLVDALTEQHRVFWKCLRFNLPTRAPMANAVVTDTAEACALCILPPGATEEDQQELSRQVGTDEMPLWFWRAGEQEMPDFPLAQNPIGAQD</sequence>
<protein>
    <submittedName>
        <fullName evidence="1">DUF1173 domain-containing protein</fullName>
    </submittedName>
</protein>
<keyword evidence="2" id="KW-1185">Reference proteome</keyword>
<reference evidence="1" key="1">
    <citation type="submission" date="2020-09" db="EMBL/GenBank/DDBJ databases">
        <title>Genome seq and assembly of Limnohabitants sp.</title>
        <authorList>
            <person name="Chhetri G."/>
        </authorList>
    </citation>
    <scope>NUCLEOTIDE SEQUENCE</scope>
    <source>
        <strain evidence="1">JUR4</strain>
    </source>
</reference>
<comment type="caution">
    <text evidence="1">The sequence shown here is derived from an EMBL/GenBank/DDBJ whole genome shotgun (WGS) entry which is preliminary data.</text>
</comment>
<dbReference type="RefSeq" id="WP_191819552.1">
    <property type="nucleotide sequence ID" value="NZ_JACYFT010000002.1"/>
</dbReference>
<organism evidence="1 2">
    <name type="scientific">Limnohabitans radicicola</name>
    <dbReference type="NCBI Taxonomy" id="2771427"/>
    <lineage>
        <taxon>Bacteria</taxon>
        <taxon>Pseudomonadati</taxon>
        <taxon>Pseudomonadota</taxon>
        <taxon>Betaproteobacteria</taxon>
        <taxon>Burkholderiales</taxon>
        <taxon>Comamonadaceae</taxon>
        <taxon>Limnohabitans</taxon>
    </lineage>
</organism>
<dbReference type="InterPro" id="IPR009553">
    <property type="entry name" value="DUF1173"/>
</dbReference>
<dbReference type="AlphaFoldDB" id="A0A927IJV5"/>